<comment type="pathway">
    <text evidence="2">Protein modification; protein glycosylation.</text>
</comment>
<dbReference type="FunFam" id="3.40.50.11660:FF:000006">
    <property type="entry name" value="Alpha-(1,3)-fucosyltransferase C"/>
    <property type="match status" value="1"/>
</dbReference>
<proteinExistence type="inferred from homology"/>
<dbReference type="GO" id="GO:0032580">
    <property type="term" value="C:Golgi cisterna membrane"/>
    <property type="evidence" value="ECO:0007669"/>
    <property type="project" value="UniProtKB-SubCell"/>
</dbReference>
<evidence type="ECO:0000256" key="2">
    <source>
        <dbReference type="ARBA" id="ARBA00004922"/>
    </source>
</evidence>
<evidence type="ECO:0000256" key="4">
    <source>
        <dbReference type="ARBA" id="ARBA00022676"/>
    </source>
</evidence>
<evidence type="ECO:0000259" key="14">
    <source>
        <dbReference type="Pfam" id="PF17039"/>
    </source>
</evidence>
<feature type="transmembrane region" description="Helical" evidence="12">
    <location>
        <begin position="16"/>
        <end position="38"/>
    </location>
</feature>
<dbReference type="Gene3D" id="3.40.50.11660">
    <property type="entry name" value="Glycosyl transferase family 10, C-terminal domain"/>
    <property type="match status" value="1"/>
</dbReference>
<dbReference type="UniPathway" id="UPA00378"/>
<comment type="caution">
    <text evidence="15">The sequence shown here is derived from an EMBL/GenBank/DDBJ whole genome shotgun (WGS) entry which is preliminary data.</text>
</comment>
<dbReference type="InterPro" id="IPR001503">
    <property type="entry name" value="Glyco_trans_10"/>
</dbReference>
<dbReference type="EC" id="2.4.1.-" evidence="12"/>
<dbReference type="InterPro" id="IPR031481">
    <property type="entry name" value="Glyco_tran_10_N"/>
</dbReference>
<keyword evidence="6 12" id="KW-0812">Transmembrane</keyword>
<protein>
    <recommendedName>
        <fullName evidence="12">Fucosyltransferase</fullName>
        <ecNumber evidence="12">2.4.1.-</ecNumber>
    </recommendedName>
</protein>
<evidence type="ECO:0000256" key="11">
    <source>
        <dbReference type="ARBA" id="ARBA00023180"/>
    </source>
</evidence>
<dbReference type="SUPFAM" id="SSF53756">
    <property type="entry name" value="UDP-Glycosyltransferase/glycogen phosphorylase"/>
    <property type="match status" value="1"/>
</dbReference>
<accession>A0A423SYT4</accession>
<keyword evidence="5 12" id="KW-0808">Transferase</keyword>
<dbReference type="Pfam" id="PF17039">
    <property type="entry name" value="Glyco_tran_10_N"/>
    <property type="match status" value="1"/>
</dbReference>
<dbReference type="InterPro" id="IPR038577">
    <property type="entry name" value="GT10-like_C_sf"/>
</dbReference>
<evidence type="ECO:0000256" key="6">
    <source>
        <dbReference type="ARBA" id="ARBA00022692"/>
    </source>
</evidence>
<keyword evidence="16" id="KW-1185">Reference proteome</keyword>
<evidence type="ECO:0000256" key="12">
    <source>
        <dbReference type="RuleBase" id="RU003832"/>
    </source>
</evidence>
<dbReference type="Proteomes" id="UP000283509">
    <property type="component" value="Unassembled WGS sequence"/>
</dbReference>
<dbReference type="OrthoDB" id="427096at2759"/>
<keyword evidence="4 12" id="KW-0328">Glycosyltransferase</keyword>
<feature type="domain" description="Fucosyltransferase C-terminal" evidence="13">
    <location>
        <begin position="202"/>
        <end position="372"/>
    </location>
</feature>
<comment type="similarity">
    <text evidence="3 12">Belongs to the glycosyltransferase 10 family.</text>
</comment>
<evidence type="ECO:0000256" key="3">
    <source>
        <dbReference type="ARBA" id="ARBA00008919"/>
    </source>
</evidence>
<evidence type="ECO:0000256" key="7">
    <source>
        <dbReference type="ARBA" id="ARBA00022968"/>
    </source>
</evidence>
<reference evidence="15 16" key="1">
    <citation type="submission" date="2018-04" db="EMBL/GenBank/DDBJ databases">
        <authorList>
            <person name="Zhang X."/>
            <person name="Yuan J."/>
            <person name="Li F."/>
            <person name="Xiang J."/>
        </authorList>
    </citation>
    <scope>NUCLEOTIDE SEQUENCE [LARGE SCALE GENOMIC DNA]</scope>
    <source>
        <tissue evidence="15">Muscle</tissue>
    </source>
</reference>
<feature type="domain" description="Fucosyltransferase N-terminal" evidence="14">
    <location>
        <begin position="64"/>
        <end position="178"/>
    </location>
</feature>
<evidence type="ECO:0000256" key="5">
    <source>
        <dbReference type="ARBA" id="ARBA00022679"/>
    </source>
</evidence>
<comment type="subcellular location">
    <subcellularLocation>
        <location evidence="1 12">Golgi apparatus</location>
        <location evidence="1 12">Golgi stack membrane</location>
        <topology evidence="1 12">Single-pass type II membrane protein</topology>
    </subcellularLocation>
</comment>
<dbReference type="AlphaFoldDB" id="A0A423SYT4"/>
<dbReference type="EMBL" id="QCYY01002563">
    <property type="protein sequence ID" value="ROT69440.1"/>
    <property type="molecule type" value="Genomic_DNA"/>
</dbReference>
<dbReference type="PANTHER" id="PTHR48438:SF1">
    <property type="entry name" value="ALPHA-(1,3)-FUCOSYLTRANSFERASE C-RELATED"/>
    <property type="match status" value="1"/>
</dbReference>
<keyword evidence="11" id="KW-0325">Glycoprotein</keyword>
<keyword evidence="7" id="KW-0735">Signal-anchor</keyword>
<evidence type="ECO:0000313" key="16">
    <source>
        <dbReference type="Proteomes" id="UP000283509"/>
    </source>
</evidence>
<dbReference type="InterPro" id="IPR055270">
    <property type="entry name" value="Glyco_tran_10_C"/>
</dbReference>
<evidence type="ECO:0000256" key="1">
    <source>
        <dbReference type="ARBA" id="ARBA00004447"/>
    </source>
</evidence>
<evidence type="ECO:0000256" key="8">
    <source>
        <dbReference type="ARBA" id="ARBA00022989"/>
    </source>
</evidence>
<dbReference type="GO" id="GO:0008417">
    <property type="term" value="F:fucosyltransferase activity"/>
    <property type="evidence" value="ECO:0007669"/>
    <property type="project" value="InterPro"/>
</dbReference>
<keyword evidence="8 12" id="KW-1133">Transmembrane helix</keyword>
<evidence type="ECO:0000313" key="15">
    <source>
        <dbReference type="EMBL" id="ROT69440.1"/>
    </source>
</evidence>
<name>A0A423SYT4_PENVA</name>
<sequence>MTAQANGSGAPPFRGLRALSCRVTIAIALALLAVNLLIKTFDLRRTHDSGKVRSLQRQNCELPKRILVWTTYWTEQSFGWEKIFYRQVSRQCEVSSCELVYDHRLLHTADAVLFHPIDLHPEYELPDRRDPRQLWIFFSVEAPPAMVDDQHVNLTRLGGVFNWTMTYRLDSDVVVPYGRVTPRSSDNSTLTSKDYWSSKNPSKLAAWMVSHCGTPGRREWFVKELVRHMKVDVFGRCGHKKCGKNISIKTLGSFDQDKCNAEIGQYMFYFALENAICQDYVSEKFFLALQLDVIPVVFGGGNYAAIAPPRSYINALDFPSPKALAEYLKVVASNATLYNKYLEWKDHYSVELGHPFSTMVCDLCAKLHDKRSVELPRVNRSNAEAAGVVLSVQGRDPSGSYPDIESWFVKGSACRSWWAGPYDRREHWKP</sequence>
<reference evidence="15 16" key="2">
    <citation type="submission" date="2019-01" db="EMBL/GenBank/DDBJ databases">
        <title>The decoding of complex shrimp genome reveals the adaptation for benthos swimmer, frequently molting mechanism and breeding impact on genome.</title>
        <authorList>
            <person name="Sun Y."/>
            <person name="Gao Y."/>
            <person name="Yu Y."/>
        </authorList>
    </citation>
    <scope>NUCLEOTIDE SEQUENCE [LARGE SCALE GENOMIC DNA]</scope>
    <source>
        <tissue evidence="15">Muscle</tissue>
    </source>
</reference>
<organism evidence="15 16">
    <name type="scientific">Penaeus vannamei</name>
    <name type="common">Whiteleg shrimp</name>
    <name type="synonym">Litopenaeus vannamei</name>
    <dbReference type="NCBI Taxonomy" id="6689"/>
    <lineage>
        <taxon>Eukaryota</taxon>
        <taxon>Metazoa</taxon>
        <taxon>Ecdysozoa</taxon>
        <taxon>Arthropoda</taxon>
        <taxon>Crustacea</taxon>
        <taxon>Multicrustacea</taxon>
        <taxon>Malacostraca</taxon>
        <taxon>Eumalacostraca</taxon>
        <taxon>Eucarida</taxon>
        <taxon>Decapoda</taxon>
        <taxon>Dendrobranchiata</taxon>
        <taxon>Penaeoidea</taxon>
        <taxon>Penaeidae</taxon>
        <taxon>Penaeus</taxon>
    </lineage>
</organism>
<evidence type="ECO:0000256" key="9">
    <source>
        <dbReference type="ARBA" id="ARBA00023034"/>
    </source>
</evidence>
<dbReference type="Pfam" id="PF00852">
    <property type="entry name" value="Glyco_transf_10"/>
    <property type="match status" value="1"/>
</dbReference>
<evidence type="ECO:0000259" key="13">
    <source>
        <dbReference type="Pfam" id="PF00852"/>
    </source>
</evidence>
<dbReference type="PANTHER" id="PTHR48438">
    <property type="entry name" value="ALPHA-(1,3)-FUCOSYLTRANSFERASE C-RELATED"/>
    <property type="match status" value="1"/>
</dbReference>
<gene>
    <name evidence="15" type="ORF">C7M84_012333</name>
</gene>
<keyword evidence="10 12" id="KW-0472">Membrane</keyword>
<keyword evidence="9 12" id="KW-0333">Golgi apparatus</keyword>
<evidence type="ECO:0000256" key="10">
    <source>
        <dbReference type="ARBA" id="ARBA00023136"/>
    </source>
</evidence>